<proteinExistence type="predicted"/>
<evidence type="ECO:0000313" key="1">
    <source>
        <dbReference type="EMBL" id="CAD6197549.1"/>
    </source>
</evidence>
<dbReference type="AlphaFoldDB" id="A0A8S1HNV1"/>
<dbReference type="Proteomes" id="UP000835052">
    <property type="component" value="Unassembled WGS sequence"/>
</dbReference>
<gene>
    <name evidence="1" type="ORF">CAUJ_LOCUS13458</name>
</gene>
<organism evidence="1 2">
    <name type="scientific">Caenorhabditis auriculariae</name>
    <dbReference type="NCBI Taxonomy" id="2777116"/>
    <lineage>
        <taxon>Eukaryota</taxon>
        <taxon>Metazoa</taxon>
        <taxon>Ecdysozoa</taxon>
        <taxon>Nematoda</taxon>
        <taxon>Chromadorea</taxon>
        <taxon>Rhabditida</taxon>
        <taxon>Rhabditina</taxon>
        <taxon>Rhabditomorpha</taxon>
        <taxon>Rhabditoidea</taxon>
        <taxon>Rhabditidae</taxon>
        <taxon>Peloderinae</taxon>
        <taxon>Caenorhabditis</taxon>
    </lineage>
</organism>
<dbReference type="EMBL" id="CAJGYM010000097">
    <property type="protein sequence ID" value="CAD6197549.1"/>
    <property type="molecule type" value="Genomic_DNA"/>
</dbReference>
<comment type="caution">
    <text evidence="1">The sequence shown here is derived from an EMBL/GenBank/DDBJ whole genome shotgun (WGS) entry which is preliminary data.</text>
</comment>
<name>A0A8S1HNV1_9PELO</name>
<sequence>MGKFKRYRAGLQISFLLPVRFWSIIRQIALYSLKFVSNALGCPMRQIRKFVTKTPNFSVAVEFKANINIKTGNENEKDVEKAKERIARITQLEGEIEQLKEQLSSRF</sequence>
<evidence type="ECO:0000313" key="2">
    <source>
        <dbReference type="Proteomes" id="UP000835052"/>
    </source>
</evidence>
<keyword evidence="2" id="KW-1185">Reference proteome</keyword>
<reference evidence="1" key="1">
    <citation type="submission" date="2020-10" db="EMBL/GenBank/DDBJ databases">
        <authorList>
            <person name="Kikuchi T."/>
        </authorList>
    </citation>
    <scope>NUCLEOTIDE SEQUENCE</scope>
    <source>
        <strain evidence="1">NKZ352</strain>
    </source>
</reference>
<accession>A0A8S1HNV1</accession>
<protein>
    <submittedName>
        <fullName evidence="1">Uncharacterized protein</fullName>
    </submittedName>
</protein>